<evidence type="ECO:0000256" key="1">
    <source>
        <dbReference type="SAM" id="MobiDB-lite"/>
    </source>
</evidence>
<dbReference type="AlphaFoldDB" id="A0A4C1X2Q4"/>
<accession>A0A4C1X2Q4</accession>
<keyword evidence="3" id="KW-1185">Reference proteome</keyword>
<comment type="caution">
    <text evidence="2">The sequence shown here is derived from an EMBL/GenBank/DDBJ whole genome shotgun (WGS) entry which is preliminary data.</text>
</comment>
<protein>
    <submittedName>
        <fullName evidence="2">Uncharacterized protein</fullName>
    </submittedName>
</protein>
<dbReference type="Proteomes" id="UP000299102">
    <property type="component" value="Unassembled WGS sequence"/>
</dbReference>
<name>A0A4C1X2Q4_EUMVA</name>
<organism evidence="2 3">
    <name type="scientific">Eumeta variegata</name>
    <name type="common">Bagworm moth</name>
    <name type="synonym">Eumeta japonica</name>
    <dbReference type="NCBI Taxonomy" id="151549"/>
    <lineage>
        <taxon>Eukaryota</taxon>
        <taxon>Metazoa</taxon>
        <taxon>Ecdysozoa</taxon>
        <taxon>Arthropoda</taxon>
        <taxon>Hexapoda</taxon>
        <taxon>Insecta</taxon>
        <taxon>Pterygota</taxon>
        <taxon>Neoptera</taxon>
        <taxon>Endopterygota</taxon>
        <taxon>Lepidoptera</taxon>
        <taxon>Glossata</taxon>
        <taxon>Ditrysia</taxon>
        <taxon>Tineoidea</taxon>
        <taxon>Psychidae</taxon>
        <taxon>Oiketicinae</taxon>
        <taxon>Eumeta</taxon>
    </lineage>
</organism>
<reference evidence="2 3" key="1">
    <citation type="journal article" date="2019" name="Commun. Biol.">
        <title>The bagworm genome reveals a unique fibroin gene that provides high tensile strength.</title>
        <authorList>
            <person name="Kono N."/>
            <person name="Nakamura H."/>
            <person name="Ohtoshi R."/>
            <person name="Tomita M."/>
            <person name="Numata K."/>
            <person name="Arakawa K."/>
        </authorList>
    </citation>
    <scope>NUCLEOTIDE SEQUENCE [LARGE SCALE GENOMIC DNA]</scope>
</reference>
<proteinExistence type="predicted"/>
<sequence>MKNQHLTLARCSCGFLRIQSDLHSWWPHGDGSALHPLCALLGISTISRENTGSSHGKSNKTRFNKSTNVNGGPVANIKLFIPNTMEHLHGIWPTVESRPIQPVWERKMNTKEKRNHSSCLSFIVRERNATKQQPVFHNTTPRNVD</sequence>
<evidence type="ECO:0000313" key="3">
    <source>
        <dbReference type="Proteomes" id="UP000299102"/>
    </source>
</evidence>
<dbReference type="EMBL" id="BGZK01000725">
    <property type="protein sequence ID" value="GBP58006.1"/>
    <property type="molecule type" value="Genomic_DNA"/>
</dbReference>
<evidence type="ECO:0000313" key="2">
    <source>
        <dbReference type="EMBL" id="GBP58006.1"/>
    </source>
</evidence>
<feature type="region of interest" description="Disordered" evidence="1">
    <location>
        <begin position="49"/>
        <end position="68"/>
    </location>
</feature>
<gene>
    <name evidence="2" type="ORF">EVAR_32937_1</name>
</gene>